<name>A0A812JRV1_9DINO</name>
<dbReference type="InterPro" id="IPR002104">
    <property type="entry name" value="Integrase_catalytic"/>
</dbReference>
<proteinExistence type="predicted"/>
<keyword evidence="1" id="KW-0233">DNA recombination</keyword>
<feature type="compositionally biased region" description="Acidic residues" evidence="2">
    <location>
        <begin position="144"/>
        <end position="153"/>
    </location>
</feature>
<feature type="domain" description="Tyr recombinase" evidence="3">
    <location>
        <begin position="1373"/>
        <end position="1567"/>
    </location>
</feature>
<dbReference type="GO" id="GO:0006310">
    <property type="term" value="P:DNA recombination"/>
    <property type="evidence" value="ECO:0007669"/>
    <property type="project" value="UniProtKB-KW"/>
</dbReference>
<dbReference type="Gene3D" id="1.10.443.10">
    <property type="entry name" value="Intergrase catalytic core"/>
    <property type="match status" value="1"/>
</dbReference>
<evidence type="ECO:0000256" key="2">
    <source>
        <dbReference type="SAM" id="MobiDB-lite"/>
    </source>
</evidence>
<dbReference type="PROSITE" id="PS51898">
    <property type="entry name" value="TYR_RECOMBINASE"/>
    <property type="match status" value="1"/>
</dbReference>
<feature type="compositionally biased region" description="Basic and acidic residues" evidence="2">
    <location>
        <begin position="177"/>
        <end position="190"/>
    </location>
</feature>
<sequence>MTEPGDIVYVRAQISEGGSASVCGWCLEVIGEDLIIGCPAASLEGVAETVTTKVSQHQCGYLRVSKAAASGAVPQKWSGMRAKDLASYTTFQKGWKEVNRELKSSEAELMEDPPLPSKKPSGRRKGLTELEEDLAQLQGLFGEASDDSEEDEPAPVRSRGAASSSFLPPGAPAGATRRVEEGERKEGRKELDLQKMMALSLAQGRSAGDLMPLLLLNYMEDKKQRQRRRKQRERDHGYLGGYSSEDSAGEGEEWRDKGMRAVSSLHQLQRRIQRCPRQIYQEYEREITEELGVVPGQAWTLKDYLRRQPWGRFKGIFRCAVMDAQAYEYLRAGNSEAAMAQLVQNMKAKVQAVLQQGVWTTAWLLTGIPDPLAKREFGGTKEELAVISGYMDALSKLRKRMKETGPGAGGGDEDDDEVLSECGGALLDDEAAEFWGKSLLNEFVAWSNFVVLGCPECRDGRFEPRVVHRSMEDMRSFADRLLGEVVSFSTPELLRDTLCCEGKRGDLQSLLELLSCSTSSYDDVGPQVSPEAGVALPVVAERVAVPAEAGLVDPADWLEPDRAAVFENLDRLRLPEELWGEKVVACHRVPLDQEEAVIRKLLDTNMVTLVPEGELPRDGQGDIRVGGLFSVRKNDVEDRLIYDRRPENATMPRLRWAELPNGACYCRLLLKPHEYVRGSGDDLRNFYYMLRLPEAWIRFNSVGRRVSKELLVERGLDPSIAHRACFRVLGMGDVNGCAIAQATHESILRRAGLLEPDTVLIYGRTAPQSDLWEGIYLDDLLVTLRCQLDHPVPQDGSFKPPLPMPQDEDMRRMAAAEAAYLEARLRRAEHKAFRGEVQFRAWGAEIDGVKGRVAGPLGARRQVWSLIRQVVRLGHCTQAALQKLVGLITFHLQYRREMFCLQHHIYKFMSDMPPRGVVRLPTFVLDELRSLGLHLPFCYTSMRRWISEEVLATDATPTSGGAVVAQVPEALARELWRLSEHRGEAVRLDRTTDFEIEVGEPKEPSIFASVCGECLDWNVASSYHFRKTSHINLQEARALKKELASLASDPANHGMIKICLNDSRVCVGAFAKGRSSSFRLNGCLRSLLPFLIFGNVSFGILWIETHSNPGDYPSRFTPLPVPRDPPRWLRRFGVGGDKLALPGLEVFAGTAVLTAAFIRAGCAMLGPVDLLYGKDALEECWAELIRTRAVAWVWLSPPCSSFSPLTNLGAGGPLRTKGQPEGDASNPRTALGNLLWRRAIALAELALKAGIPFFLEHPKGSYGWLFREIELLRAKAGVTMHELHMCAYSSVAEGELPYKKPTRILTTAPWFSRIVRTCPGCPGHGPPLRGARAKLAGGYPRSLCDAVAQAYVSWCHDRTPAERRSIDYALSQAIEVAYDEGEKGLLLTCLSEGQKVTGWARRIWWATMLASWLAFWGLMRPGEVVNLRKKDLAFPEAVAMGEAALGLVILVRKPKTRRTYRTQMVLVKEVAVVLWLSWWTAALRPNQLVFPMSRRLWGERMKEALRRLSLEGCKYTPSSFRAGGATHHYRVNQNIPQLQFMGRWKSLESLKSYIHEALSVHIAQQAPEEGRRKLESTQRFVHLLQQPPHLPAQLLQFLLQFGLRRHVVLKMDQGGISRRPTSRIRGKAPEGGKQSRGVGDLVPGAAGHPQADAEEGQRTTAAATTVRHALQQAAAQLGPEEIEPGLSASEVVADASSWASASRWRSGSNARRFTAALCRTLSLLEGLRPDVGEVRAADTLEGPQPVEPRPLRGALARRGSTSVAAQEPQVRQMVWSWLLRPLRLWKTCAVLLLVLICPRLVALLASMIIRLLCRAMILVLGRVAHELWQEVRMGISHASLAVTELELQLVELLESWMGWPNVVPSTAPPYLTDPSFVPSPPPTPAPGASLPARPLEIVHLVLMALLYRRDDAFSLSESWDPHRYEGSESPERPLSKTFMQQVRTDARGSKSYHRHPAATALNQQLLIPGLESLKAPFEDDAFSLSESWDPHRYEGSESPD</sequence>
<comment type="caution">
    <text evidence="4">The sequence shown here is derived from an EMBL/GenBank/DDBJ whole genome shotgun (WGS) entry which is preliminary data.</text>
</comment>
<feature type="region of interest" description="Disordered" evidence="2">
    <location>
        <begin position="143"/>
        <end position="190"/>
    </location>
</feature>
<dbReference type="CDD" id="cd00397">
    <property type="entry name" value="DNA_BRE_C"/>
    <property type="match status" value="1"/>
</dbReference>
<dbReference type="Proteomes" id="UP000604046">
    <property type="component" value="Unassembled WGS sequence"/>
</dbReference>
<keyword evidence="5" id="KW-1185">Reference proteome</keyword>
<organism evidence="4 5">
    <name type="scientific">Symbiodinium natans</name>
    <dbReference type="NCBI Taxonomy" id="878477"/>
    <lineage>
        <taxon>Eukaryota</taxon>
        <taxon>Sar</taxon>
        <taxon>Alveolata</taxon>
        <taxon>Dinophyceae</taxon>
        <taxon>Suessiales</taxon>
        <taxon>Symbiodiniaceae</taxon>
        <taxon>Symbiodinium</taxon>
    </lineage>
</organism>
<accession>A0A812JRV1</accession>
<dbReference type="GO" id="GO:0015074">
    <property type="term" value="P:DNA integration"/>
    <property type="evidence" value="ECO:0007669"/>
    <property type="project" value="InterPro"/>
</dbReference>
<evidence type="ECO:0000313" key="4">
    <source>
        <dbReference type="EMBL" id="CAE7212971.1"/>
    </source>
</evidence>
<feature type="region of interest" description="Disordered" evidence="2">
    <location>
        <begin position="1614"/>
        <end position="1662"/>
    </location>
</feature>
<dbReference type="SUPFAM" id="SSF56349">
    <property type="entry name" value="DNA breaking-rejoining enzymes"/>
    <property type="match status" value="1"/>
</dbReference>
<dbReference type="EMBL" id="CAJNDS010000502">
    <property type="protein sequence ID" value="CAE7212971.1"/>
    <property type="molecule type" value="Genomic_DNA"/>
</dbReference>
<gene>
    <name evidence="4" type="ORF">SNAT2548_LOCUS7267</name>
</gene>
<reference evidence="4" key="1">
    <citation type="submission" date="2021-02" db="EMBL/GenBank/DDBJ databases">
        <authorList>
            <person name="Dougan E. K."/>
            <person name="Rhodes N."/>
            <person name="Thang M."/>
            <person name="Chan C."/>
        </authorList>
    </citation>
    <scope>NUCLEOTIDE SEQUENCE</scope>
</reference>
<evidence type="ECO:0000313" key="5">
    <source>
        <dbReference type="Proteomes" id="UP000604046"/>
    </source>
</evidence>
<feature type="region of interest" description="Disordered" evidence="2">
    <location>
        <begin position="105"/>
        <end position="125"/>
    </location>
</feature>
<feature type="region of interest" description="Disordered" evidence="2">
    <location>
        <begin position="225"/>
        <end position="255"/>
    </location>
</feature>
<evidence type="ECO:0000256" key="1">
    <source>
        <dbReference type="ARBA" id="ARBA00023172"/>
    </source>
</evidence>
<dbReference type="InterPro" id="IPR011010">
    <property type="entry name" value="DNA_brk_join_enz"/>
</dbReference>
<dbReference type="GO" id="GO:0003677">
    <property type="term" value="F:DNA binding"/>
    <property type="evidence" value="ECO:0007669"/>
    <property type="project" value="InterPro"/>
</dbReference>
<evidence type="ECO:0000259" key="3">
    <source>
        <dbReference type="PROSITE" id="PS51898"/>
    </source>
</evidence>
<dbReference type="OrthoDB" id="422847at2759"/>
<protein>
    <recommendedName>
        <fullName evidence="3">Tyr recombinase domain-containing protein</fullName>
    </recommendedName>
</protein>
<dbReference type="InterPro" id="IPR013762">
    <property type="entry name" value="Integrase-like_cat_sf"/>
</dbReference>